<reference evidence="9 10" key="1">
    <citation type="submission" date="2017-12" db="EMBL/GenBank/DDBJ databases">
        <title>Anaerobic carbon monoxide metabolism by Pleomorphomonas carboxyditropha sp. nov., a new mesophilic hydrogenogenic carboxidotroph.</title>
        <authorList>
            <person name="Esquivel-Elizondo S."/>
            <person name="Krajmalnik-Brown R."/>
        </authorList>
    </citation>
    <scope>NUCLEOTIDE SEQUENCE [LARGE SCALE GENOMIC DNA]</scope>
    <source>
        <strain evidence="9 10">R5-392</strain>
    </source>
</reference>
<proteinExistence type="predicted"/>
<organism evidence="9 10">
    <name type="scientific">Pleomorphomonas diazotrophica</name>
    <dbReference type="NCBI Taxonomy" id="1166257"/>
    <lineage>
        <taxon>Bacteria</taxon>
        <taxon>Pseudomonadati</taxon>
        <taxon>Pseudomonadota</taxon>
        <taxon>Alphaproteobacteria</taxon>
        <taxon>Hyphomicrobiales</taxon>
        <taxon>Pleomorphomonadaceae</taxon>
        <taxon>Pleomorphomonas</taxon>
    </lineage>
</organism>
<keyword evidence="6 7" id="KW-0472">Membrane</keyword>
<feature type="transmembrane region" description="Helical" evidence="7">
    <location>
        <begin position="287"/>
        <end position="317"/>
    </location>
</feature>
<dbReference type="PROSITE" id="PS50850">
    <property type="entry name" value="MFS"/>
    <property type="match status" value="1"/>
</dbReference>
<feature type="transmembrane region" description="Helical" evidence="7">
    <location>
        <begin position="106"/>
        <end position="123"/>
    </location>
</feature>
<feature type="transmembrane region" description="Helical" evidence="7">
    <location>
        <begin position="16"/>
        <end position="38"/>
    </location>
</feature>
<feature type="transmembrane region" description="Helical" evidence="7">
    <location>
        <begin position="220"/>
        <end position="245"/>
    </location>
</feature>
<feature type="domain" description="Major facilitator superfamily (MFS) profile" evidence="8">
    <location>
        <begin position="1"/>
        <end position="195"/>
    </location>
</feature>
<comment type="subcellular location">
    <subcellularLocation>
        <location evidence="1">Cell membrane</location>
        <topology evidence="1">Multi-pass membrane protein</topology>
    </subcellularLocation>
</comment>
<evidence type="ECO:0000256" key="3">
    <source>
        <dbReference type="ARBA" id="ARBA00022475"/>
    </source>
</evidence>
<dbReference type="Gene3D" id="1.20.1250.20">
    <property type="entry name" value="MFS general substrate transporter like domains"/>
    <property type="match status" value="1"/>
</dbReference>
<evidence type="ECO:0000313" key="9">
    <source>
        <dbReference type="EMBL" id="PKR87520.1"/>
    </source>
</evidence>
<dbReference type="InterPro" id="IPR020846">
    <property type="entry name" value="MFS_dom"/>
</dbReference>
<dbReference type="InterPro" id="IPR010290">
    <property type="entry name" value="TM_effector"/>
</dbReference>
<dbReference type="RefSeq" id="WP_101291029.1">
    <property type="nucleotide sequence ID" value="NZ_FOUQ01000002.1"/>
</dbReference>
<evidence type="ECO:0000256" key="4">
    <source>
        <dbReference type="ARBA" id="ARBA00022692"/>
    </source>
</evidence>
<sequence>MSHQPSPNAFAHRPYLLYWLARLFATFAIQIVVVAVGWKVYDLTRDPMALGYVGLMQFLPAFLLVLITGTVADRVSRRLIIIACFGIEAAAAVWLFVLSWTASPSVAPIYVILLVMGIARAFMGPAMQSVVPNLVPREALANAIGWVSSSWQVAAIGGPVAGGLLYGISELVAFGTAVVLLAAAVGLMLAMPPITVKQGEKEPAWQAVSAGFRYVFSSRIVLGAISLDLFAVLLGGAVALMPIYASDILVLGPTGLGMMRAAPGVGAILVAALLARFPIRTMAGVKMFLGVAVFGLATVVFGVSITPWLSILCLGLMGAGDMISVYVRETLIQLATPDELRGRVSAVNMVFVGASNELGEFRAGSMAALIGTVPAVVFGGVGTLVVAGLWSVIFPDLRRAEKLDGS</sequence>
<dbReference type="Proteomes" id="UP000233491">
    <property type="component" value="Unassembled WGS sequence"/>
</dbReference>
<feature type="transmembrane region" description="Helical" evidence="7">
    <location>
        <begin position="50"/>
        <end position="72"/>
    </location>
</feature>
<evidence type="ECO:0000256" key="1">
    <source>
        <dbReference type="ARBA" id="ARBA00004651"/>
    </source>
</evidence>
<protein>
    <submittedName>
        <fullName evidence="9">MFS transporter</fullName>
    </submittedName>
</protein>
<dbReference type="PANTHER" id="PTHR23513:SF9">
    <property type="entry name" value="ENTEROBACTIN EXPORTER ENTS"/>
    <property type="match status" value="1"/>
</dbReference>
<feature type="transmembrane region" description="Helical" evidence="7">
    <location>
        <begin position="257"/>
        <end position="275"/>
    </location>
</feature>
<dbReference type="CDD" id="cd06173">
    <property type="entry name" value="MFS_MefA_like"/>
    <property type="match status" value="1"/>
</dbReference>
<feature type="transmembrane region" description="Helical" evidence="7">
    <location>
        <begin position="366"/>
        <end position="393"/>
    </location>
</feature>
<dbReference type="PANTHER" id="PTHR23513">
    <property type="entry name" value="INTEGRAL MEMBRANE EFFLUX PROTEIN-RELATED"/>
    <property type="match status" value="1"/>
</dbReference>
<dbReference type="Pfam" id="PF05977">
    <property type="entry name" value="MFS_3"/>
    <property type="match status" value="1"/>
</dbReference>
<keyword evidence="2" id="KW-0813">Transport</keyword>
<dbReference type="AlphaFoldDB" id="A0A1I4RK19"/>
<dbReference type="GO" id="GO:0022857">
    <property type="term" value="F:transmembrane transporter activity"/>
    <property type="evidence" value="ECO:0007669"/>
    <property type="project" value="InterPro"/>
</dbReference>
<feature type="transmembrane region" description="Helical" evidence="7">
    <location>
        <begin position="171"/>
        <end position="191"/>
    </location>
</feature>
<evidence type="ECO:0000256" key="6">
    <source>
        <dbReference type="ARBA" id="ARBA00023136"/>
    </source>
</evidence>
<evidence type="ECO:0000256" key="5">
    <source>
        <dbReference type="ARBA" id="ARBA00022989"/>
    </source>
</evidence>
<evidence type="ECO:0000256" key="7">
    <source>
        <dbReference type="SAM" id="Phobius"/>
    </source>
</evidence>
<dbReference type="EMBL" id="PJNW01000017">
    <property type="protein sequence ID" value="PKR87520.1"/>
    <property type="molecule type" value="Genomic_DNA"/>
</dbReference>
<feature type="transmembrane region" description="Helical" evidence="7">
    <location>
        <begin position="79"/>
        <end position="100"/>
    </location>
</feature>
<dbReference type="SUPFAM" id="SSF103473">
    <property type="entry name" value="MFS general substrate transporter"/>
    <property type="match status" value="1"/>
</dbReference>
<keyword evidence="10" id="KW-1185">Reference proteome</keyword>
<evidence type="ECO:0000313" key="10">
    <source>
        <dbReference type="Proteomes" id="UP000233491"/>
    </source>
</evidence>
<name>A0A1I4RK19_9HYPH</name>
<keyword evidence="4 7" id="KW-0812">Transmembrane</keyword>
<dbReference type="OrthoDB" id="7283966at2"/>
<evidence type="ECO:0000259" key="8">
    <source>
        <dbReference type="PROSITE" id="PS50850"/>
    </source>
</evidence>
<gene>
    <name evidence="9" type="ORF">CXZ10_19430</name>
</gene>
<evidence type="ECO:0000256" key="2">
    <source>
        <dbReference type="ARBA" id="ARBA00022448"/>
    </source>
</evidence>
<accession>A0A1I4RK19</accession>
<dbReference type="InterPro" id="IPR036259">
    <property type="entry name" value="MFS_trans_sf"/>
</dbReference>
<dbReference type="GO" id="GO:0005886">
    <property type="term" value="C:plasma membrane"/>
    <property type="evidence" value="ECO:0007669"/>
    <property type="project" value="UniProtKB-SubCell"/>
</dbReference>
<comment type="caution">
    <text evidence="9">The sequence shown here is derived from an EMBL/GenBank/DDBJ whole genome shotgun (WGS) entry which is preliminary data.</text>
</comment>
<keyword evidence="3" id="KW-1003">Cell membrane</keyword>
<keyword evidence="5 7" id="KW-1133">Transmembrane helix</keyword>